<dbReference type="Pfam" id="PF12728">
    <property type="entry name" value="HTH_17"/>
    <property type="match status" value="1"/>
</dbReference>
<evidence type="ECO:0000259" key="1">
    <source>
        <dbReference type="Pfam" id="PF12728"/>
    </source>
</evidence>
<dbReference type="InterPro" id="IPR010093">
    <property type="entry name" value="SinI_DNA-bd"/>
</dbReference>
<dbReference type="GO" id="GO:0003677">
    <property type="term" value="F:DNA binding"/>
    <property type="evidence" value="ECO:0007669"/>
    <property type="project" value="InterPro"/>
</dbReference>
<evidence type="ECO:0000313" key="3">
    <source>
        <dbReference type="Proteomes" id="UP000183987"/>
    </source>
</evidence>
<proteinExistence type="predicted"/>
<dbReference type="RefSeq" id="WP_072858961.1">
    <property type="nucleotide sequence ID" value="NZ_FQUE01000024.1"/>
</dbReference>
<dbReference type="STRING" id="366533.SAMN05444339_1243"/>
<sequence>MTKLPFPANATYLSVAQVGALMGVCAKTVLRRIASGELPATKFGRDWRIARSDLRAYLAARGNQVAAHVL</sequence>
<accession>A0A1M5FQS5</accession>
<dbReference type="AlphaFoldDB" id="A0A1M5FQS5"/>
<evidence type="ECO:0000313" key="2">
    <source>
        <dbReference type="EMBL" id="SHF93917.1"/>
    </source>
</evidence>
<dbReference type="OrthoDB" id="5459819at2"/>
<reference evidence="3" key="1">
    <citation type="submission" date="2016-11" db="EMBL/GenBank/DDBJ databases">
        <authorList>
            <person name="Varghese N."/>
            <person name="Submissions S."/>
        </authorList>
    </citation>
    <scope>NUCLEOTIDE SEQUENCE [LARGE SCALE GENOMIC DNA]</scope>
    <source>
        <strain evidence="3">DSM 29326</strain>
    </source>
</reference>
<dbReference type="InterPro" id="IPR041657">
    <property type="entry name" value="HTH_17"/>
</dbReference>
<name>A0A1M5FQS5_LOKAT</name>
<keyword evidence="3" id="KW-1185">Reference proteome</keyword>
<dbReference type="Proteomes" id="UP000183987">
    <property type="component" value="Unassembled WGS sequence"/>
</dbReference>
<gene>
    <name evidence="2" type="ORF">SAMN05444339_1243</name>
</gene>
<organism evidence="2 3">
    <name type="scientific">Loktanella atrilutea</name>
    <dbReference type="NCBI Taxonomy" id="366533"/>
    <lineage>
        <taxon>Bacteria</taxon>
        <taxon>Pseudomonadati</taxon>
        <taxon>Pseudomonadota</taxon>
        <taxon>Alphaproteobacteria</taxon>
        <taxon>Rhodobacterales</taxon>
        <taxon>Roseobacteraceae</taxon>
        <taxon>Loktanella</taxon>
    </lineage>
</organism>
<dbReference type="EMBL" id="FQUE01000024">
    <property type="protein sequence ID" value="SHF93917.1"/>
    <property type="molecule type" value="Genomic_DNA"/>
</dbReference>
<protein>
    <submittedName>
        <fullName evidence="2">Transcriptional regulator, AlpA family</fullName>
    </submittedName>
</protein>
<feature type="domain" description="Helix-turn-helix" evidence="1">
    <location>
        <begin position="12"/>
        <end position="61"/>
    </location>
</feature>
<dbReference type="NCBIfam" id="TIGR01764">
    <property type="entry name" value="excise"/>
    <property type="match status" value="1"/>
</dbReference>